<gene>
    <name evidence="2" type="ORF">O9G_003395</name>
</gene>
<keyword evidence="1" id="KW-1133">Transmembrane helix</keyword>
<sequence length="61" mass="7039">MYVNGSEPLYMWLHHIIGALSICAISRRIFSSDVSSNRIYGGFYKYCMVLSQIWDISGFKI</sequence>
<evidence type="ECO:0000313" key="2">
    <source>
        <dbReference type="EMBL" id="EPZ35503.1"/>
    </source>
</evidence>
<keyword evidence="3" id="KW-1185">Reference proteome</keyword>
<name>A0A075B3P2_ROZAC</name>
<accession>A0A075B3P2</accession>
<dbReference type="AlphaFoldDB" id="A0A075B3P2"/>
<keyword evidence="1" id="KW-0812">Transmembrane</keyword>
<feature type="transmembrane region" description="Helical" evidence="1">
    <location>
        <begin position="12"/>
        <end position="30"/>
    </location>
</feature>
<organism evidence="2 3">
    <name type="scientific">Rozella allomycis (strain CSF55)</name>
    <dbReference type="NCBI Taxonomy" id="988480"/>
    <lineage>
        <taxon>Eukaryota</taxon>
        <taxon>Fungi</taxon>
        <taxon>Fungi incertae sedis</taxon>
        <taxon>Cryptomycota</taxon>
        <taxon>Cryptomycota incertae sedis</taxon>
        <taxon>Rozella</taxon>
    </lineage>
</organism>
<dbReference type="HOGENOM" id="CLU_2923975_0_0_1"/>
<protein>
    <submittedName>
        <fullName evidence="2">Uncharacterized protein</fullName>
    </submittedName>
</protein>
<keyword evidence="1" id="KW-0472">Membrane</keyword>
<proteinExistence type="predicted"/>
<evidence type="ECO:0000256" key="1">
    <source>
        <dbReference type="SAM" id="Phobius"/>
    </source>
</evidence>
<reference evidence="2 3" key="1">
    <citation type="journal article" date="2013" name="Curr. Biol.">
        <title>Shared signatures of parasitism and phylogenomics unite Cryptomycota and microsporidia.</title>
        <authorList>
            <person name="James T.Y."/>
            <person name="Pelin A."/>
            <person name="Bonen L."/>
            <person name="Ahrendt S."/>
            <person name="Sain D."/>
            <person name="Corradi N."/>
            <person name="Stajich J.E."/>
        </authorList>
    </citation>
    <scope>NUCLEOTIDE SEQUENCE [LARGE SCALE GENOMIC DNA]</scope>
    <source>
        <strain evidence="2 3">CSF55</strain>
    </source>
</reference>
<dbReference type="EMBL" id="KE560824">
    <property type="protein sequence ID" value="EPZ35503.1"/>
    <property type="molecule type" value="Genomic_DNA"/>
</dbReference>
<evidence type="ECO:0000313" key="3">
    <source>
        <dbReference type="Proteomes" id="UP000030755"/>
    </source>
</evidence>
<dbReference type="Proteomes" id="UP000030755">
    <property type="component" value="Unassembled WGS sequence"/>
</dbReference>